<dbReference type="Proteomes" id="UP001197114">
    <property type="component" value="Unassembled WGS sequence"/>
</dbReference>
<protein>
    <submittedName>
        <fullName evidence="1">Uncharacterized protein</fullName>
    </submittedName>
</protein>
<keyword evidence="2" id="KW-1185">Reference proteome</keyword>
<evidence type="ECO:0000313" key="2">
    <source>
        <dbReference type="Proteomes" id="UP001197114"/>
    </source>
</evidence>
<reference evidence="1 2" key="1">
    <citation type="submission" date="2019-11" db="EMBL/GenBank/DDBJ databases">
        <authorList>
            <person name="Ay H."/>
        </authorList>
    </citation>
    <scope>NUCLEOTIDE SEQUENCE [LARGE SCALE GENOMIC DNA]</scope>
    <source>
        <strain evidence="1 2">BG9H</strain>
    </source>
</reference>
<proteinExistence type="predicted"/>
<name>A0ABS6YJ21_9ACTN</name>
<sequence length="58" mass="5917">MSEAPPKSRATARNGSVTTVAMAPPMERRTSAMAFSMCGPPGNLVVRAAIAVCCSACC</sequence>
<comment type="caution">
    <text evidence="1">The sequence shown here is derived from an EMBL/GenBank/DDBJ whole genome shotgun (WGS) entry which is preliminary data.</text>
</comment>
<accession>A0ABS6YJ21</accession>
<gene>
    <name evidence="1" type="ORF">GKQ77_07375</name>
</gene>
<evidence type="ECO:0000313" key="1">
    <source>
        <dbReference type="EMBL" id="MBW5421387.1"/>
    </source>
</evidence>
<dbReference type="EMBL" id="WMBF01000045">
    <property type="protein sequence ID" value="MBW5421387.1"/>
    <property type="molecule type" value="Genomic_DNA"/>
</dbReference>
<organism evidence="1 2">
    <name type="scientific">Streptomyces anatolicus</name>
    <dbReference type="NCBI Taxonomy" id="2675858"/>
    <lineage>
        <taxon>Bacteria</taxon>
        <taxon>Bacillati</taxon>
        <taxon>Actinomycetota</taxon>
        <taxon>Actinomycetes</taxon>
        <taxon>Kitasatosporales</taxon>
        <taxon>Streptomycetaceae</taxon>
        <taxon>Streptomyces</taxon>
    </lineage>
</organism>